<evidence type="ECO:0000256" key="13">
    <source>
        <dbReference type="PIRSR" id="PIRSR005461-1"/>
    </source>
</evidence>
<dbReference type="Pfam" id="PF01728">
    <property type="entry name" value="FtsJ"/>
    <property type="match status" value="1"/>
</dbReference>
<dbReference type="NCBIfam" id="TIGR00438">
    <property type="entry name" value="rrmJ"/>
    <property type="match status" value="1"/>
</dbReference>
<dbReference type="FunFam" id="3.40.50.150:FF:000005">
    <property type="entry name" value="Ribosomal RNA large subunit methyltransferase E"/>
    <property type="match status" value="1"/>
</dbReference>
<evidence type="ECO:0000313" key="15">
    <source>
        <dbReference type="EMBL" id="SSZ29538.1"/>
    </source>
</evidence>
<dbReference type="PIRSF" id="PIRSF005461">
    <property type="entry name" value="23S_rRNA_mtase"/>
    <property type="match status" value="1"/>
</dbReference>
<sequence length="228" mass="25810">MKSKASAFIYNDIAKYKTGYGQKKRSASSSRWLNEHFKDPFVQKAHKQKLRSRAYFKLDEIQQTDRLFKPGMTVVDLGAAPGGWSQYVVSQIGRNGRVIACDILEMDPIVGVDFLQGDFRDENVLNTLLERVGEDKVDVVMSDMAPNFSGMPSVDIPRAMYLVELALDMCKQVLANKGSFVVKVFQGEGFDEYLKEIRSLFSVVKVRKPEASRDRSREVYIVASGYKL</sequence>
<organism evidence="15">
    <name type="scientific">Aggregatibacter aphrophilus</name>
    <name type="common">Haemophilus aphrophilus</name>
    <dbReference type="NCBI Taxonomy" id="732"/>
    <lineage>
        <taxon>Bacteria</taxon>
        <taxon>Pseudomonadati</taxon>
        <taxon>Pseudomonadota</taxon>
        <taxon>Gammaproteobacteria</taxon>
        <taxon>Pasteurellales</taxon>
        <taxon>Pasteurellaceae</taxon>
        <taxon>Aggregatibacter</taxon>
    </lineage>
</organism>
<evidence type="ECO:0000256" key="6">
    <source>
        <dbReference type="ARBA" id="ARBA00037569"/>
    </source>
</evidence>
<comment type="function">
    <text evidence="6 12">Specifically methylates the uridine in position 2552 of 23S rRNA at the 2'-O position of the ribose in the fully assembled 50S ribosomal subunit.</text>
</comment>
<comment type="subcellular location">
    <subcellularLocation>
        <location evidence="12">Cytoplasm</location>
    </subcellularLocation>
</comment>
<keyword evidence="5 12" id="KW-0949">S-adenosyl-L-methionine</keyword>
<feature type="binding site" evidence="12">
    <location>
        <position position="82"/>
    </location>
    <ligand>
        <name>S-adenosyl-L-methionine</name>
        <dbReference type="ChEBI" id="CHEBI:59789"/>
    </ligand>
</feature>
<dbReference type="Gene3D" id="3.40.50.150">
    <property type="entry name" value="Vaccinia Virus protein VP39"/>
    <property type="match status" value="1"/>
</dbReference>
<dbReference type="PANTHER" id="PTHR10920:SF18">
    <property type="entry name" value="RRNA METHYLTRANSFERASE 2, MITOCHONDRIAL"/>
    <property type="match status" value="1"/>
</dbReference>
<gene>
    <name evidence="12 15" type="primary">rlmE</name>
    <name evidence="12" type="synonym">ftsJ</name>
    <name evidence="12" type="synonym">rrmJ</name>
    <name evidence="15" type="ORF">NCTC5908_01340</name>
</gene>
<keyword evidence="1 12" id="KW-0963">Cytoplasm</keyword>
<evidence type="ECO:0000256" key="9">
    <source>
        <dbReference type="ARBA" id="ARBA00041995"/>
    </source>
</evidence>
<dbReference type="EC" id="2.1.1.166" evidence="7 12"/>
<dbReference type="GO" id="GO:0005737">
    <property type="term" value="C:cytoplasm"/>
    <property type="evidence" value="ECO:0007669"/>
    <property type="project" value="UniProtKB-SubCell"/>
</dbReference>
<keyword evidence="3 12" id="KW-0489">Methyltransferase</keyword>
<dbReference type="NCBIfam" id="NF008390">
    <property type="entry name" value="PRK11188.1"/>
    <property type="match status" value="1"/>
</dbReference>
<dbReference type="PANTHER" id="PTHR10920">
    <property type="entry name" value="RIBOSOMAL RNA METHYLTRANSFERASE"/>
    <property type="match status" value="1"/>
</dbReference>
<dbReference type="STRING" id="732.ADJ80_08520"/>
<dbReference type="InterPro" id="IPR050082">
    <property type="entry name" value="RNA_methyltr_RlmE"/>
</dbReference>
<comment type="catalytic activity">
    <reaction evidence="11 12">
        <text>uridine(2552) in 23S rRNA + S-adenosyl-L-methionine = 2'-O-methyluridine(2552) in 23S rRNA + S-adenosyl-L-homocysteine + H(+)</text>
        <dbReference type="Rhea" id="RHEA:42720"/>
        <dbReference type="Rhea" id="RHEA-COMP:10202"/>
        <dbReference type="Rhea" id="RHEA-COMP:10203"/>
        <dbReference type="ChEBI" id="CHEBI:15378"/>
        <dbReference type="ChEBI" id="CHEBI:57856"/>
        <dbReference type="ChEBI" id="CHEBI:59789"/>
        <dbReference type="ChEBI" id="CHEBI:65315"/>
        <dbReference type="ChEBI" id="CHEBI:74478"/>
        <dbReference type="EC" id="2.1.1.166"/>
    </reaction>
</comment>
<dbReference type="HAMAP" id="MF_01547">
    <property type="entry name" value="RNA_methyltr_E"/>
    <property type="match status" value="1"/>
</dbReference>
<feature type="binding site" evidence="12">
    <location>
        <position position="118"/>
    </location>
    <ligand>
        <name>S-adenosyl-L-methionine</name>
        <dbReference type="ChEBI" id="CHEBI:59789"/>
    </ligand>
</feature>
<evidence type="ECO:0000256" key="5">
    <source>
        <dbReference type="ARBA" id="ARBA00022691"/>
    </source>
</evidence>
<dbReference type="InterPro" id="IPR002877">
    <property type="entry name" value="RNA_MeTrfase_FtsJ_dom"/>
</dbReference>
<dbReference type="InterPro" id="IPR004512">
    <property type="entry name" value="rRNA_MeTrfase_gammaproteobac"/>
</dbReference>
<protein>
    <recommendedName>
        <fullName evidence="8 12">Ribosomal RNA large subunit methyltransferase E</fullName>
        <ecNumber evidence="7 12">2.1.1.166</ecNumber>
    </recommendedName>
    <alternativeName>
        <fullName evidence="10 12">23S rRNA Um2552 methyltransferase</fullName>
    </alternativeName>
    <alternativeName>
        <fullName evidence="9 12">rRNA (uridine-2'-O-)-methyltransferase</fullName>
    </alternativeName>
</protein>
<feature type="binding site" evidence="12">
    <location>
        <position position="143"/>
    </location>
    <ligand>
        <name>S-adenosyl-L-methionine</name>
        <dbReference type="ChEBI" id="CHEBI:59789"/>
    </ligand>
</feature>
<evidence type="ECO:0000256" key="1">
    <source>
        <dbReference type="ARBA" id="ARBA00022490"/>
    </source>
</evidence>
<evidence type="ECO:0000256" key="7">
    <source>
        <dbReference type="ARBA" id="ARBA00038861"/>
    </source>
</evidence>
<evidence type="ECO:0000259" key="14">
    <source>
        <dbReference type="Pfam" id="PF01728"/>
    </source>
</evidence>
<feature type="active site" description="Proton acceptor" evidence="12 13">
    <location>
        <position position="183"/>
    </location>
</feature>
<proteinExistence type="inferred from homology"/>
<comment type="similarity">
    <text evidence="12">Belongs to the class I-like SAM-binding methyltransferase superfamily. RNA methyltransferase RlmE family.</text>
</comment>
<dbReference type="InterPro" id="IPR015507">
    <property type="entry name" value="rRNA-MeTfrase_E"/>
</dbReference>
<feature type="binding site" evidence="12">
    <location>
        <position position="84"/>
    </location>
    <ligand>
        <name>S-adenosyl-L-methionine</name>
        <dbReference type="ChEBI" id="CHEBI:59789"/>
    </ligand>
</feature>
<evidence type="ECO:0000256" key="3">
    <source>
        <dbReference type="ARBA" id="ARBA00022603"/>
    </source>
</evidence>
<reference evidence="15" key="1">
    <citation type="submission" date="2018-06" db="EMBL/GenBank/DDBJ databases">
        <authorList>
            <consortium name="Pathogen Informatics"/>
            <person name="Doyle S."/>
        </authorList>
    </citation>
    <scope>NUCLEOTIDE SEQUENCE [LARGE SCALE GENOMIC DNA]</scope>
    <source>
        <strain evidence="15">NCTC5908</strain>
    </source>
</reference>
<evidence type="ECO:0000256" key="10">
    <source>
        <dbReference type="ARBA" id="ARBA00042745"/>
    </source>
</evidence>
<feature type="domain" description="Ribosomal RNA methyltransferase FtsJ" evidence="14">
    <location>
        <begin position="51"/>
        <end position="226"/>
    </location>
</feature>
<dbReference type="EMBL" id="UFSP01000002">
    <property type="protein sequence ID" value="SSZ29538.1"/>
    <property type="molecule type" value="Genomic_DNA"/>
</dbReference>
<dbReference type="AlphaFoldDB" id="A0A336N8W2"/>
<dbReference type="InterPro" id="IPR029063">
    <property type="entry name" value="SAM-dependent_MTases_sf"/>
</dbReference>
<evidence type="ECO:0000256" key="8">
    <source>
        <dbReference type="ARBA" id="ARBA00041129"/>
    </source>
</evidence>
<accession>A0A336N8W2</accession>
<keyword evidence="2 12" id="KW-0698">rRNA processing</keyword>
<name>A0A336N8W2_AGGAP</name>
<feature type="binding site" evidence="12">
    <location>
        <position position="102"/>
    </location>
    <ligand>
        <name>S-adenosyl-L-methionine</name>
        <dbReference type="ChEBI" id="CHEBI:59789"/>
    </ligand>
</feature>
<dbReference type="GO" id="GO:0008650">
    <property type="term" value="F:rRNA (uridine-2'-O-)-methyltransferase activity"/>
    <property type="evidence" value="ECO:0007669"/>
    <property type="project" value="UniProtKB-UniRule"/>
</dbReference>
<keyword evidence="4 12" id="KW-0808">Transferase</keyword>
<dbReference type="SUPFAM" id="SSF53335">
    <property type="entry name" value="S-adenosyl-L-methionine-dependent methyltransferases"/>
    <property type="match status" value="1"/>
</dbReference>
<evidence type="ECO:0000256" key="2">
    <source>
        <dbReference type="ARBA" id="ARBA00022552"/>
    </source>
</evidence>
<evidence type="ECO:0000256" key="12">
    <source>
        <dbReference type="HAMAP-Rule" id="MF_01547"/>
    </source>
</evidence>
<evidence type="ECO:0000256" key="11">
    <source>
        <dbReference type="ARBA" id="ARBA00048970"/>
    </source>
</evidence>
<evidence type="ECO:0000256" key="4">
    <source>
        <dbReference type="ARBA" id="ARBA00022679"/>
    </source>
</evidence>
<dbReference type="Proteomes" id="UP000253728">
    <property type="component" value="Unassembled WGS sequence"/>
</dbReference>